<dbReference type="EMBL" id="LLXX01000232">
    <property type="protein sequence ID" value="KRQ92329.1"/>
    <property type="molecule type" value="Genomic_DNA"/>
</dbReference>
<evidence type="ECO:0000313" key="1">
    <source>
        <dbReference type="EMBL" id="KRQ92329.1"/>
    </source>
</evidence>
<dbReference type="Proteomes" id="UP000051913">
    <property type="component" value="Unassembled WGS sequence"/>
</dbReference>
<dbReference type="STRING" id="1518501.CQ10_16925"/>
<accession>A0A0R3LCW9</accession>
<dbReference type="SUPFAM" id="SSF52540">
    <property type="entry name" value="P-loop containing nucleoside triphosphate hydrolases"/>
    <property type="match status" value="1"/>
</dbReference>
<dbReference type="AlphaFoldDB" id="A0A0R3LCW9"/>
<dbReference type="Pfam" id="PF13671">
    <property type="entry name" value="AAA_33"/>
    <property type="match status" value="1"/>
</dbReference>
<comment type="caution">
    <text evidence="1">The sequence shown here is derived from an EMBL/GenBank/DDBJ whole genome shotgun (WGS) entry which is preliminary data.</text>
</comment>
<dbReference type="InterPro" id="IPR027417">
    <property type="entry name" value="P-loop_NTPase"/>
</dbReference>
<protein>
    <recommendedName>
        <fullName evidence="3">AAA family ATPase</fullName>
    </recommendedName>
</protein>
<evidence type="ECO:0008006" key="3">
    <source>
        <dbReference type="Google" id="ProtNLM"/>
    </source>
</evidence>
<organism evidence="1 2">
    <name type="scientific">Bradyrhizobium valentinum</name>
    <dbReference type="NCBI Taxonomy" id="1518501"/>
    <lineage>
        <taxon>Bacteria</taxon>
        <taxon>Pseudomonadati</taxon>
        <taxon>Pseudomonadota</taxon>
        <taxon>Alphaproteobacteria</taxon>
        <taxon>Hyphomicrobiales</taxon>
        <taxon>Nitrobacteraceae</taxon>
        <taxon>Bradyrhizobium</taxon>
    </lineage>
</organism>
<proteinExistence type="predicted"/>
<dbReference type="Gene3D" id="3.40.50.300">
    <property type="entry name" value="P-loop containing nucleotide triphosphate hydrolases"/>
    <property type="match status" value="1"/>
</dbReference>
<evidence type="ECO:0000313" key="2">
    <source>
        <dbReference type="Proteomes" id="UP000051913"/>
    </source>
</evidence>
<name>A0A0R3LCW9_9BRAD</name>
<keyword evidence="2" id="KW-1185">Reference proteome</keyword>
<gene>
    <name evidence="1" type="ORF">CP49_27355</name>
</gene>
<sequence>MEDDDSMQLLLITGPAGIGKSTLSWEVSAQLAAAQVTHAVIETDELDRVFPRPSVEELDRIQPGTTDVSSINLAAIWSTYRALGHTRLIMSGVMMHLDFDKRWILAAIPEARITAVRMLASEPTLLARLAQREIGSGADEQMQRSLRQARRMASEDAEGMVVLPTDGKGPAELAGLILQKIGWLNATQEQA</sequence>
<reference evidence="1 2" key="1">
    <citation type="submission" date="2014-03" db="EMBL/GenBank/DDBJ databases">
        <title>Bradyrhizobium valentinum sp. nov., isolated from effective nodules of Lupinus mariae-josephae, a lupine endemic of basic-lime soils in Eastern Spain.</title>
        <authorList>
            <person name="Duran D."/>
            <person name="Rey L."/>
            <person name="Navarro A."/>
            <person name="Busquets A."/>
            <person name="Imperial J."/>
            <person name="Ruiz-Argueso T."/>
        </authorList>
    </citation>
    <scope>NUCLEOTIDE SEQUENCE [LARGE SCALE GENOMIC DNA]</scope>
    <source>
        <strain evidence="1 2">LmjM3</strain>
    </source>
</reference>